<gene>
    <name evidence="7" type="ORF">BN874_1400064</name>
</gene>
<dbReference type="PRINTS" id="PR00507">
    <property type="entry name" value="N12N6MTFRASE"/>
</dbReference>
<dbReference type="InterPro" id="IPR029063">
    <property type="entry name" value="SAM-dependent_MTases_sf"/>
</dbReference>
<reference evidence="7 8" key="1">
    <citation type="journal article" date="2014" name="ISME J.">
        <title>Candidatus Competibacter-lineage genomes retrieved from metagenomes reveal functional metabolic diversity.</title>
        <authorList>
            <person name="McIlroy S.J."/>
            <person name="Albertsen M."/>
            <person name="Andresen E.K."/>
            <person name="Saunders A.M."/>
            <person name="Kristiansen R."/>
            <person name="Stokholm-Bjerregaard M."/>
            <person name="Nielsen K.L."/>
            <person name="Nielsen P.H."/>
        </authorList>
    </citation>
    <scope>NUCLEOTIDE SEQUENCE [LARGE SCALE GENOMIC DNA]</scope>
    <source>
        <strain evidence="7 8">Run_B_J11</strain>
    </source>
</reference>
<protein>
    <recommendedName>
        <fullName evidence="1">site-specific DNA-methyltransferase (adenine-specific)</fullName>
        <ecNumber evidence="1">2.1.1.72</ecNumber>
    </recommendedName>
</protein>
<keyword evidence="2" id="KW-0489">Methyltransferase</keyword>
<keyword evidence="8" id="KW-1185">Reference proteome</keyword>
<dbReference type="EC" id="2.1.1.72" evidence="1"/>
<dbReference type="GO" id="GO:0003676">
    <property type="term" value="F:nucleic acid binding"/>
    <property type="evidence" value="ECO:0007669"/>
    <property type="project" value="InterPro"/>
</dbReference>
<keyword evidence="3" id="KW-0808">Transferase</keyword>
<proteinExistence type="predicted"/>
<evidence type="ECO:0000313" key="8">
    <source>
        <dbReference type="Proteomes" id="UP000019184"/>
    </source>
</evidence>
<dbReference type="InterPro" id="IPR002052">
    <property type="entry name" value="DNA_methylase_N6_adenine_CS"/>
</dbReference>
<dbReference type="PROSITE" id="PS00092">
    <property type="entry name" value="N6_MTASE"/>
    <property type="match status" value="1"/>
</dbReference>
<organism evidence="7 8">
    <name type="scientific">Candidatus Contendobacter odensis Run_B_J11</name>
    <dbReference type="NCBI Taxonomy" id="1400861"/>
    <lineage>
        <taxon>Bacteria</taxon>
        <taxon>Pseudomonadati</taxon>
        <taxon>Pseudomonadota</taxon>
        <taxon>Gammaproteobacteria</taxon>
        <taxon>Candidatus Competibacteraceae</taxon>
        <taxon>Candidatus Contendibacter</taxon>
    </lineage>
</organism>
<keyword evidence="4" id="KW-0949">S-adenosyl-L-methionine</keyword>
<evidence type="ECO:0000256" key="5">
    <source>
        <dbReference type="ARBA" id="ARBA00047942"/>
    </source>
</evidence>
<feature type="domain" description="Type II methyltransferase M.TaqI-like" evidence="6">
    <location>
        <begin position="737"/>
        <end position="802"/>
    </location>
</feature>
<evidence type="ECO:0000259" key="6">
    <source>
        <dbReference type="Pfam" id="PF07669"/>
    </source>
</evidence>
<comment type="caution">
    <text evidence="7">The sequence shown here is derived from an EMBL/GenBank/DDBJ whole genome shotgun (WGS) entry which is preliminary data.</text>
</comment>
<dbReference type="Proteomes" id="UP000019184">
    <property type="component" value="Unassembled WGS sequence"/>
</dbReference>
<dbReference type="Gene3D" id="3.40.50.150">
    <property type="entry name" value="Vaccinia Virus protein VP39"/>
    <property type="match status" value="1"/>
</dbReference>
<dbReference type="InterPro" id="IPR011639">
    <property type="entry name" value="MethylTrfase_TaqI-like_dom"/>
</dbReference>
<dbReference type="GO" id="GO:0006304">
    <property type="term" value="P:DNA modification"/>
    <property type="evidence" value="ECO:0007669"/>
    <property type="project" value="InterPro"/>
</dbReference>
<dbReference type="EMBL" id="CBTK010000047">
    <property type="protein sequence ID" value="CDH44005.1"/>
    <property type="molecule type" value="Genomic_DNA"/>
</dbReference>
<evidence type="ECO:0000313" key="7">
    <source>
        <dbReference type="EMBL" id="CDH44005.1"/>
    </source>
</evidence>
<feature type="domain" description="Type II methyltransferase M.TaqI-like" evidence="6">
    <location>
        <begin position="475"/>
        <end position="674"/>
    </location>
</feature>
<dbReference type="PANTHER" id="PTHR33841:SF1">
    <property type="entry name" value="DNA METHYLTRANSFERASE A"/>
    <property type="match status" value="1"/>
</dbReference>
<sequence>MSINIQRSRDRIQQFDFHTLFIEELGWSQPALRRSSQQDRAGVLVEYRHIAQLAGVTVIEVTTADHQIPDAKTRAAIHREIGQSFYEHLLIFLDRRPDPGQSLWSWVKREDGKWLPREHAYFRGQPGDLFIAKISRMVVDISELDKDGHFPLLETAQRLQHALDVERVTRKFFREFQHDHADFTKAILGIADERDQRWYASVLLHRLMFIWFLQKKQFLDGGNADYLHDQLKRSQQRGPDQFYRDFLRVLFFEGFAKPWSERSENAKAMLGEIRYLNGGLFLPHSIEQRYSAITIADGAFENLFSLFARYSWNLNDTPGGQDDEINPDVLGYIFEKYINQKAFGAYYTRTEITEYLCERTIYRLILDKVNQPALPELKWPARQFDSVPELLVRLDATLCRTLLFKVLPQLSLLDPACGSGAFLVAAMKTLINIYSAIIGRIKFLNDPHLNEWLQKVEREHPNLNYYIKKTIITDNLFGVDLMEEAMEIAKLRLFLALVSSARTVEQLEPLPNIDFNILAGNSLIGLMRVNAEAFEKKLQHDLFRQTYRQVLDDKNRLIAEYRHGAGIYGDELRTLRDSIEQQKQRAQELLNDLLLADFSELGIKFEQTTWDDQKGKDGKPIKRLLTLADIEALHPFHWGFEFDVILNERGGFDAVITNPPWEIFKPQAKEFFAEHSDLVSKNKMTIKEFEKEQTNLLKDQDIRQAWLDYQSRFPHLSAYLRASRQYPHQTAVVNGKKTGSDINLYKLFVEQCYNLLRPGGQCGIVIPSGIYTDLGAKGLRDLLFQETQINGLFCFENRKEIFEGVHRSFKFVVLTFDKGGETKRFPAAFMRHEVAELLNFPQSGALELSVELIHRLSPDSHSVMEFKSDLDIQIAEKMLRFPLLGEKIAGTWNLVLTNEFHMTNDSHLFKTEPGVGRLPLYEGKMIWQFEHGYAKPKYWVSEKEGRAAVLGREQDTGEELDYQGYRLGFRDIAASTNERTMVCSIIPPAFHGNKIPTVQIFGKNKRLLSNSEQLYLCVVWNSFVVDFILRMKVTTTLNFFYIYQLPIPRLTAQDSAFAPIVSRAAQLICTAPEFDDLAKEVGLGSHQQGVTDPVQRARLRAELDGRIAHLYGLSEAEFTHILTTFPLVDEAVKVAALHAYREEKP</sequence>
<evidence type="ECO:0000256" key="4">
    <source>
        <dbReference type="ARBA" id="ARBA00022691"/>
    </source>
</evidence>
<dbReference type="GO" id="GO:0009007">
    <property type="term" value="F:site-specific DNA-methyltransferase (adenine-specific) activity"/>
    <property type="evidence" value="ECO:0007669"/>
    <property type="project" value="UniProtKB-EC"/>
</dbReference>
<dbReference type="InterPro" id="IPR050953">
    <property type="entry name" value="N4_N6_ade-DNA_methylase"/>
</dbReference>
<dbReference type="SUPFAM" id="SSF53335">
    <property type="entry name" value="S-adenosyl-L-methionine-dependent methyltransferases"/>
    <property type="match status" value="1"/>
</dbReference>
<dbReference type="RefSeq" id="WP_034431102.1">
    <property type="nucleotide sequence ID" value="NZ_CBTK010000047.1"/>
</dbReference>
<dbReference type="OrthoDB" id="5749002at2"/>
<dbReference type="PANTHER" id="PTHR33841">
    <property type="entry name" value="DNA METHYLTRANSFERASE YEEA-RELATED"/>
    <property type="match status" value="1"/>
</dbReference>
<accession>A0A7U7J2C5</accession>
<comment type="catalytic activity">
    <reaction evidence="5">
        <text>a 2'-deoxyadenosine in DNA + S-adenosyl-L-methionine = an N(6)-methyl-2'-deoxyadenosine in DNA + S-adenosyl-L-homocysteine + H(+)</text>
        <dbReference type="Rhea" id="RHEA:15197"/>
        <dbReference type="Rhea" id="RHEA-COMP:12418"/>
        <dbReference type="Rhea" id="RHEA-COMP:12419"/>
        <dbReference type="ChEBI" id="CHEBI:15378"/>
        <dbReference type="ChEBI" id="CHEBI:57856"/>
        <dbReference type="ChEBI" id="CHEBI:59789"/>
        <dbReference type="ChEBI" id="CHEBI:90615"/>
        <dbReference type="ChEBI" id="CHEBI:90616"/>
        <dbReference type="EC" id="2.1.1.72"/>
    </reaction>
</comment>
<dbReference type="GO" id="GO:0032259">
    <property type="term" value="P:methylation"/>
    <property type="evidence" value="ECO:0007669"/>
    <property type="project" value="UniProtKB-KW"/>
</dbReference>
<dbReference type="Pfam" id="PF07669">
    <property type="entry name" value="Eco57I"/>
    <property type="match status" value="2"/>
</dbReference>
<evidence type="ECO:0000256" key="3">
    <source>
        <dbReference type="ARBA" id="ARBA00022679"/>
    </source>
</evidence>
<name>A0A7U7J2C5_9GAMM</name>
<evidence type="ECO:0000256" key="2">
    <source>
        <dbReference type="ARBA" id="ARBA00022603"/>
    </source>
</evidence>
<dbReference type="AlphaFoldDB" id="A0A7U7J2C5"/>
<evidence type="ECO:0000256" key="1">
    <source>
        <dbReference type="ARBA" id="ARBA00011900"/>
    </source>
</evidence>